<feature type="transmembrane region" description="Helical" evidence="7">
    <location>
        <begin position="179"/>
        <end position="200"/>
    </location>
</feature>
<name>A0A916YP03_9BACL</name>
<evidence type="ECO:0000259" key="9">
    <source>
        <dbReference type="PROSITE" id="PS50928"/>
    </source>
</evidence>
<dbReference type="GO" id="GO:0055085">
    <property type="term" value="P:transmembrane transport"/>
    <property type="evidence" value="ECO:0007669"/>
    <property type="project" value="InterPro"/>
</dbReference>
<feature type="transmembrane region" description="Helical" evidence="7">
    <location>
        <begin position="126"/>
        <end position="147"/>
    </location>
</feature>
<feature type="domain" description="ABC transmembrane type-1" evidence="9">
    <location>
        <begin position="88"/>
        <end position="305"/>
    </location>
</feature>
<comment type="similarity">
    <text evidence="7">Belongs to the binding-protein-dependent transport system permease family.</text>
</comment>
<organism evidence="10 11">
    <name type="scientific">Paenibacillus nasutitermitis</name>
    <dbReference type="NCBI Taxonomy" id="1652958"/>
    <lineage>
        <taxon>Bacteria</taxon>
        <taxon>Bacillati</taxon>
        <taxon>Bacillota</taxon>
        <taxon>Bacilli</taxon>
        <taxon>Bacillales</taxon>
        <taxon>Paenibacillaceae</taxon>
        <taxon>Paenibacillus</taxon>
    </lineage>
</organism>
<keyword evidence="3" id="KW-1003">Cell membrane</keyword>
<evidence type="ECO:0000256" key="1">
    <source>
        <dbReference type="ARBA" id="ARBA00004651"/>
    </source>
</evidence>
<dbReference type="InterPro" id="IPR051393">
    <property type="entry name" value="ABC_transporter_permease"/>
</dbReference>
<dbReference type="RefSeq" id="WP_188989515.1">
    <property type="nucleotide sequence ID" value="NZ_BMHP01000001.1"/>
</dbReference>
<sequence length="318" mass="35191">MSLGRAEPAARSKPGRSKSPRTMKTRHNLIAFAFLLPTMFMILVFNYYPAIAAFIYSFTDWNGFTTARYVGLKNFTEMFTTTVFSQAFLNLLWLTLVRVVVAISIPLFVAFLIYKVKNPRLQNIYRLMFVFPLVIPMMVVLLLWQFILSPDVGLINAILSAVGVPESSQPIWLGSPETALISLMLIGFPWVDGVALLIYLAGFQSIPRSLVEAATMDGAGGFRKLISIELPLVLSQVKLILILTIIGTLQGFQTQLVLTGGGPGYSTTVPGLVMYQEAMRNSRFGFACAIGVVLFILILGLTIFNNKYLKSSTEYGSE</sequence>
<evidence type="ECO:0000256" key="2">
    <source>
        <dbReference type="ARBA" id="ARBA00022448"/>
    </source>
</evidence>
<protein>
    <submittedName>
        <fullName evidence="10">ABC transporter permease protein YurN</fullName>
    </submittedName>
</protein>
<reference evidence="10" key="1">
    <citation type="journal article" date="2014" name="Int. J. Syst. Evol. Microbiol.">
        <title>Complete genome sequence of Corynebacterium casei LMG S-19264T (=DSM 44701T), isolated from a smear-ripened cheese.</title>
        <authorList>
            <consortium name="US DOE Joint Genome Institute (JGI-PGF)"/>
            <person name="Walter F."/>
            <person name="Albersmeier A."/>
            <person name="Kalinowski J."/>
            <person name="Ruckert C."/>
        </authorList>
    </citation>
    <scope>NUCLEOTIDE SEQUENCE</scope>
    <source>
        <strain evidence="10">CGMCC 1.15178</strain>
    </source>
</reference>
<evidence type="ECO:0000256" key="6">
    <source>
        <dbReference type="ARBA" id="ARBA00023136"/>
    </source>
</evidence>
<gene>
    <name evidence="10" type="primary">yurN</name>
    <name evidence="10" type="ORF">GCM10010911_09070</name>
</gene>
<keyword evidence="2 7" id="KW-0813">Transport</keyword>
<dbReference type="Proteomes" id="UP000612456">
    <property type="component" value="Unassembled WGS sequence"/>
</dbReference>
<comment type="subcellular location">
    <subcellularLocation>
        <location evidence="1 7">Cell membrane</location>
        <topology evidence="1 7">Multi-pass membrane protein</topology>
    </subcellularLocation>
</comment>
<evidence type="ECO:0000256" key="7">
    <source>
        <dbReference type="RuleBase" id="RU363032"/>
    </source>
</evidence>
<dbReference type="Gene3D" id="1.10.3720.10">
    <property type="entry name" value="MetI-like"/>
    <property type="match status" value="1"/>
</dbReference>
<feature type="transmembrane region" description="Helical" evidence="7">
    <location>
        <begin position="91"/>
        <end position="114"/>
    </location>
</feature>
<evidence type="ECO:0000313" key="10">
    <source>
        <dbReference type="EMBL" id="GGD53708.1"/>
    </source>
</evidence>
<evidence type="ECO:0000256" key="8">
    <source>
        <dbReference type="SAM" id="MobiDB-lite"/>
    </source>
</evidence>
<keyword evidence="4 7" id="KW-0812">Transmembrane</keyword>
<feature type="transmembrane region" description="Helical" evidence="7">
    <location>
        <begin position="232"/>
        <end position="252"/>
    </location>
</feature>
<keyword evidence="6 7" id="KW-0472">Membrane</keyword>
<keyword evidence="11" id="KW-1185">Reference proteome</keyword>
<feature type="region of interest" description="Disordered" evidence="8">
    <location>
        <begin position="1"/>
        <end position="21"/>
    </location>
</feature>
<feature type="transmembrane region" description="Helical" evidence="7">
    <location>
        <begin position="29"/>
        <end position="56"/>
    </location>
</feature>
<comment type="caution">
    <text evidence="10">The sequence shown here is derived from an EMBL/GenBank/DDBJ whole genome shotgun (WGS) entry which is preliminary data.</text>
</comment>
<dbReference type="GO" id="GO:0005886">
    <property type="term" value="C:plasma membrane"/>
    <property type="evidence" value="ECO:0007669"/>
    <property type="project" value="UniProtKB-SubCell"/>
</dbReference>
<dbReference type="SUPFAM" id="SSF161098">
    <property type="entry name" value="MetI-like"/>
    <property type="match status" value="1"/>
</dbReference>
<dbReference type="InterPro" id="IPR000515">
    <property type="entry name" value="MetI-like"/>
</dbReference>
<dbReference type="PANTHER" id="PTHR30193">
    <property type="entry name" value="ABC TRANSPORTER PERMEASE PROTEIN"/>
    <property type="match status" value="1"/>
</dbReference>
<feature type="transmembrane region" description="Helical" evidence="7">
    <location>
        <begin position="284"/>
        <end position="304"/>
    </location>
</feature>
<dbReference type="PROSITE" id="PS50928">
    <property type="entry name" value="ABC_TM1"/>
    <property type="match status" value="1"/>
</dbReference>
<reference evidence="10" key="2">
    <citation type="submission" date="2020-09" db="EMBL/GenBank/DDBJ databases">
        <authorList>
            <person name="Sun Q."/>
            <person name="Zhou Y."/>
        </authorList>
    </citation>
    <scope>NUCLEOTIDE SEQUENCE</scope>
    <source>
        <strain evidence="10">CGMCC 1.15178</strain>
    </source>
</reference>
<evidence type="ECO:0000256" key="3">
    <source>
        <dbReference type="ARBA" id="ARBA00022475"/>
    </source>
</evidence>
<proteinExistence type="inferred from homology"/>
<evidence type="ECO:0000256" key="4">
    <source>
        <dbReference type="ARBA" id="ARBA00022692"/>
    </source>
</evidence>
<accession>A0A916YP03</accession>
<evidence type="ECO:0000256" key="5">
    <source>
        <dbReference type="ARBA" id="ARBA00022989"/>
    </source>
</evidence>
<dbReference type="EMBL" id="BMHP01000001">
    <property type="protein sequence ID" value="GGD53708.1"/>
    <property type="molecule type" value="Genomic_DNA"/>
</dbReference>
<dbReference type="PANTHER" id="PTHR30193:SF37">
    <property type="entry name" value="INNER MEMBRANE ABC TRANSPORTER PERMEASE PROTEIN YCJO"/>
    <property type="match status" value="1"/>
</dbReference>
<dbReference type="Pfam" id="PF00528">
    <property type="entry name" value="BPD_transp_1"/>
    <property type="match status" value="1"/>
</dbReference>
<dbReference type="AlphaFoldDB" id="A0A916YP03"/>
<keyword evidence="5 7" id="KW-1133">Transmembrane helix</keyword>
<dbReference type="InterPro" id="IPR035906">
    <property type="entry name" value="MetI-like_sf"/>
</dbReference>
<evidence type="ECO:0000313" key="11">
    <source>
        <dbReference type="Proteomes" id="UP000612456"/>
    </source>
</evidence>
<dbReference type="CDD" id="cd06261">
    <property type="entry name" value="TM_PBP2"/>
    <property type="match status" value="1"/>
</dbReference>